<feature type="domain" description="Bacterial transcriptional activator" evidence="1">
    <location>
        <begin position="511"/>
        <end position="636"/>
    </location>
</feature>
<dbReference type="OrthoDB" id="66532at2"/>
<dbReference type="EMBL" id="QXDL01000014">
    <property type="protein sequence ID" value="RIH90234.1"/>
    <property type="molecule type" value="Genomic_DNA"/>
</dbReference>
<dbReference type="AlphaFoldDB" id="A0A399F0E1"/>
<proteinExistence type="predicted"/>
<dbReference type="Gene3D" id="1.25.40.10">
    <property type="entry name" value="Tetratricopeptide repeat domain"/>
    <property type="match status" value="2"/>
</dbReference>
<evidence type="ECO:0000313" key="2">
    <source>
        <dbReference type="EMBL" id="RIH90234.1"/>
    </source>
</evidence>
<dbReference type="InterPro" id="IPR051677">
    <property type="entry name" value="AfsR-DnrI-RedD_regulator"/>
</dbReference>
<dbReference type="RefSeq" id="WP_119313830.1">
    <property type="nucleotide sequence ID" value="NZ_QXDL01000014.1"/>
</dbReference>
<dbReference type="Proteomes" id="UP000265715">
    <property type="component" value="Unassembled WGS sequence"/>
</dbReference>
<protein>
    <submittedName>
        <fullName evidence="2">Tetratricopeptide repeat protein</fullName>
    </submittedName>
</protein>
<reference evidence="2 3" key="1">
    <citation type="submission" date="2018-08" db="EMBL/GenBank/DDBJ databases">
        <title>Meiothermus terrae DSM 26712 genome sequencing project.</title>
        <authorList>
            <person name="Da Costa M.S."/>
            <person name="Albuquerque L."/>
            <person name="Raposo P."/>
            <person name="Froufe H.J.C."/>
            <person name="Barroso C.S."/>
            <person name="Egas C."/>
        </authorList>
    </citation>
    <scope>NUCLEOTIDE SEQUENCE [LARGE SCALE GENOMIC DNA]</scope>
    <source>
        <strain evidence="2 3">DSM 26712</strain>
    </source>
</reference>
<dbReference type="InterPro" id="IPR019734">
    <property type="entry name" value="TPR_rpt"/>
</dbReference>
<dbReference type="Pfam" id="PF03704">
    <property type="entry name" value="BTAD"/>
    <property type="match status" value="1"/>
</dbReference>
<dbReference type="PANTHER" id="PTHR35807">
    <property type="entry name" value="TRANSCRIPTIONAL REGULATOR REDD-RELATED"/>
    <property type="match status" value="1"/>
</dbReference>
<organism evidence="2 3">
    <name type="scientific">Calidithermus terrae</name>
    <dbReference type="NCBI Taxonomy" id="1408545"/>
    <lineage>
        <taxon>Bacteria</taxon>
        <taxon>Thermotogati</taxon>
        <taxon>Deinococcota</taxon>
        <taxon>Deinococci</taxon>
        <taxon>Thermales</taxon>
        <taxon>Thermaceae</taxon>
        <taxon>Calidithermus</taxon>
    </lineage>
</organism>
<evidence type="ECO:0000259" key="1">
    <source>
        <dbReference type="SMART" id="SM01043"/>
    </source>
</evidence>
<dbReference type="InterPro" id="IPR011990">
    <property type="entry name" value="TPR-like_helical_dom_sf"/>
</dbReference>
<evidence type="ECO:0000313" key="3">
    <source>
        <dbReference type="Proteomes" id="UP000265715"/>
    </source>
</evidence>
<dbReference type="Gene3D" id="1.10.10.10">
    <property type="entry name" value="Winged helix-like DNA-binding domain superfamily/Winged helix DNA-binding domain"/>
    <property type="match status" value="1"/>
</dbReference>
<name>A0A399F0E1_9DEIN</name>
<dbReference type="InterPro" id="IPR036388">
    <property type="entry name" value="WH-like_DNA-bd_sf"/>
</dbReference>
<dbReference type="SUPFAM" id="SSF48452">
    <property type="entry name" value="TPR-like"/>
    <property type="match status" value="2"/>
</dbReference>
<dbReference type="SMART" id="SM00028">
    <property type="entry name" value="TPR"/>
    <property type="match status" value="3"/>
</dbReference>
<dbReference type="InterPro" id="IPR005158">
    <property type="entry name" value="BTAD"/>
</dbReference>
<keyword evidence="3" id="KW-1185">Reference proteome</keyword>
<gene>
    <name evidence="2" type="ORF">Mterra_00609</name>
</gene>
<sequence>MDSRDHTNIGANRLLERLLAGDSDSAWRLYQGLENPTPLEDRFAGTALLNLGEAGRAKNLLLRARARGCPEAGIELSTVARSLGDFRLAHKALQGLDPTALSDFDKCLFSREKGMLLYETGRLEDAIEHLEEAWGNTFRTPLAEALKPPILHALGFLYSLKGFEHQATECFDSALSNASPARRLMVLSSRALSLIYLGRYDQAAADLAAIEAAASRPPVVELGYLYARALLAKALGDRGSAKELFCRCAERAEHYSQRDFESYADLSLVSLYTADGDTAQARKYLAKARGRVASERAGLMLSLREGVLAGAEGATQLAEVAEQFERGHFYREASWAWAHLANAYLKQQNSAMAELVLNKAIDACHTLRSVAALSPELRLMPELLEYMASLAPDRYAAGFYQEYLRLSAAKPGLRRLRLVSLGASRLLLDGQPVRLGLSRSLEVLAYLLRKPGNSLEGILADLFPDADPKQARNYFHQTRYDLEGAAPGLSIPFDRLRRSYSVQFEDLDFSWDADDVLSALNTPEPQTVLELFELYRGPFLPAASSEWAEMEREELAWSALKIGLQILERWFEQGMYRECLALGRRLLEIDPCSEPLSYYIIESVRSLEGEIAARLEYERICERYRRELGEVPPAVRKLMPRSN</sequence>
<dbReference type="SMART" id="SM01043">
    <property type="entry name" value="BTAD"/>
    <property type="match status" value="1"/>
</dbReference>
<comment type="caution">
    <text evidence="2">The sequence shown here is derived from an EMBL/GenBank/DDBJ whole genome shotgun (WGS) entry which is preliminary data.</text>
</comment>
<accession>A0A399F0E1</accession>